<organism evidence="1">
    <name type="scientific">viral metagenome</name>
    <dbReference type="NCBI Taxonomy" id="1070528"/>
    <lineage>
        <taxon>unclassified sequences</taxon>
        <taxon>metagenomes</taxon>
        <taxon>organismal metagenomes</taxon>
    </lineage>
</organism>
<protein>
    <submittedName>
        <fullName evidence="1">Uncharacterized protein</fullName>
    </submittedName>
</protein>
<reference evidence="1" key="1">
    <citation type="journal article" date="2020" name="Nature">
        <title>Giant virus diversity and host interactions through global metagenomics.</title>
        <authorList>
            <person name="Schulz F."/>
            <person name="Roux S."/>
            <person name="Paez-Espino D."/>
            <person name="Jungbluth S."/>
            <person name="Walsh D.A."/>
            <person name="Denef V.J."/>
            <person name="McMahon K.D."/>
            <person name="Konstantinidis K.T."/>
            <person name="Eloe-Fadrosh E.A."/>
            <person name="Kyrpides N.C."/>
            <person name="Woyke T."/>
        </authorList>
    </citation>
    <scope>NUCLEOTIDE SEQUENCE</scope>
    <source>
        <strain evidence="1">GVMAG-M-3300023174-30</strain>
    </source>
</reference>
<proteinExistence type="predicted"/>
<sequence length="33" mass="4138">MKIFSLILENIINKYLRKYYLLIINVNKIYENF</sequence>
<dbReference type="AlphaFoldDB" id="A0A6C0DN91"/>
<name>A0A6C0DN91_9ZZZZ</name>
<dbReference type="EMBL" id="MN739643">
    <property type="protein sequence ID" value="QHT17680.1"/>
    <property type="molecule type" value="Genomic_DNA"/>
</dbReference>
<evidence type="ECO:0000313" key="1">
    <source>
        <dbReference type="EMBL" id="QHT17680.1"/>
    </source>
</evidence>
<accession>A0A6C0DN91</accession>